<keyword evidence="1" id="KW-0472">Membrane</keyword>
<feature type="transmembrane region" description="Helical" evidence="1">
    <location>
        <begin position="71"/>
        <end position="89"/>
    </location>
</feature>
<feature type="transmembrane region" description="Helical" evidence="1">
    <location>
        <begin position="20"/>
        <end position="37"/>
    </location>
</feature>
<protein>
    <submittedName>
        <fullName evidence="2">Uncharacterized protein</fullName>
    </submittedName>
</protein>
<keyword evidence="1" id="KW-1133">Transmembrane helix</keyword>
<dbReference type="RefSeq" id="WP_114671585.1">
    <property type="nucleotide sequence ID" value="NZ_CP031158.1"/>
</dbReference>
<keyword evidence="1" id="KW-0812">Transmembrane</keyword>
<evidence type="ECO:0000313" key="3">
    <source>
        <dbReference type="Proteomes" id="UP000253744"/>
    </source>
</evidence>
<dbReference type="KEGG" id="dwu:DVJ83_04810"/>
<organism evidence="2 3">
    <name type="scientific">Deinococcus wulumuqiensis</name>
    <dbReference type="NCBI Taxonomy" id="980427"/>
    <lineage>
        <taxon>Bacteria</taxon>
        <taxon>Thermotogati</taxon>
        <taxon>Deinococcota</taxon>
        <taxon>Deinococci</taxon>
        <taxon>Deinococcales</taxon>
        <taxon>Deinococcaceae</taxon>
        <taxon>Deinococcus</taxon>
    </lineage>
</organism>
<gene>
    <name evidence="2" type="ORF">DVJ83_04810</name>
</gene>
<sequence>MTDLSLALLTPTGLPGVTWLYALALAALAVFWWVRVAREARRDRIPRQGWWFVPGLLALLLAGPTELPALFGVGVALLLLAEFWPLAYVRPRRIPGHPPERARRPRLGWPLFGLVGGFLLLSSALMAGEANLATVLSVVAALVAGVGGLLAATLLPRPARRPPNEPGFALRWQTPLVPEWPELSLSLTGEGAQLTNTSPQSVRVAGWSPARTNAWLRLRTAEGTPLDTLPAGQSAYLPLQPQASGLRVWYVLSGDPQRPRLFRADWTPPVAQPQRVLN</sequence>
<dbReference type="EMBL" id="CP031158">
    <property type="protein sequence ID" value="AXG98596.1"/>
    <property type="molecule type" value="Genomic_DNA"/>
</dbReference>
<name>A0A345IFX4_9DEIO</name>
<feature type="transmembrane region" description="Helical" evidence="1">
    <location>
        <begin position="49"/>
        <end position="65"/>
    </location>
</feature>
<feature type="transmembrane region" description="Helical" evidence="1">
    <location>
        <begin position="133"/>
        <end position="155"/>
    </location>
</feature>
<dbReference type="Proteomes" id="UP000253744">
    <property type="component" value="Chromosome"/>
</dbReference>
<feature type="transmembrane region" description="Helical" evidence="1">
    <location>
        <begin position="109"/>
        <end position="127"/>
    </location>
</feature>
<accession>A0A345IFX4</accession>
<reference evidence="2 3" key="1">
    <citation type="submission" date="2018-07" db="EMBL/GenBank/DDBJ databases">
        <title>Complete Genome and Methylome Analysis of Deinococcus wulumuqiensis NEB 479.</title>
        <authorList>
            <person name="Fomenkov A."/>
            <person name="Luyten Y."/>
            <person name="Vincze T."/>
            <person name="Anton B.P."/>
            <person name="Clark T."/>
            <person name="Roberts R.J."/>
            <person name="Morgan R.D."/>
        </authorList>
    </citation>
    <scope>NUCLEOTIDE SEQUENCE [LARGE SCALE GENOMIC DNA]</scope>
    <source>
        <strain evidence="2 3">NEB 479</strain>
    </source>
</reference>
<evidence type="ECO:0000256" key="1">
    <source>
        <dbReference type="SAM" id="Phobius"/>
    </source>
</evidence>
<dbReference type="AlphaFoldDB" id="A0A345IFX4"/>
<evidence type="ECO:0000313" key="2">
    <source>
        <dbReference type="EMBL" id="AXG98596.1"/>
    </source>
</evidence>
<dbReference type="STRING" id="1288484.GCA_000348665_00953"/>
<proteinExistence type="predicted"/>